<keyword evidence="2" id="KW-1185">Reference proteome</keyword>
<evidence type="ECO:0000313" key="1">
    <source>
        <dbReference type="EMBL" id="USN15617.1"/>
    </source>
</evidence>
<name>A0A9E7MT60_9CAUD</name>
<sequence length="190" mass="20912">MPELILDTTGEVCIPLDPPVSWAPKASNVYLWDRDLDAFTQGYIIALFQGWSLAPQTRSDGAWDWMLTDLNESEWWCDDKPADAPSFRAARFTDLAPETLARIIADCDLFRGTRDFDAYAEAMPETATLAFPDIDSPKAGHDFWRSRNGHGAGFFDGGWPSPHGTALQSAAEAFGTVGVYIGDDGKVYLA</sequence>
<dbReference type="EMBL" id="ON529857">
    <property type="protein sequence ID" value="USN15617.1"/>
    <property type="molecule type" value="Genomic_DNA"/>
</dbReference>
<accession>A0A9E7MT60</accession>
<gene>
    <name evidence="1" type="ORF">KIKIMORA_04990</name>
</gene>
<protein>
    <submittedName>
        <fullName evidence="1">Uncharacterized protein</fullName>
    </submittedName>
</protein>
<organism evidence="1 2">
    <name type="scientific">Brevundimonas phage vB_BpoS-Kikimora</name>
    <dbReference type="NCBI Taxonomy" id="2948601"/>
    <lineage>
        <taxon>Viruses</taxon>
        <taxon>Duplodnaviria</taxon>
        <taxon>Heunggongvirae</taxon>
        <taxon>Uroviricota</taxon>
        <taxon>Caudoviricetes</taxon>
        <taxon>Jeanschmidtviridae</taxon>
        <taxon>Kikimoravirus</taxon>
        <taxon>Kikimoravirus kikimora</taxon>
    </lineage>
</organism>
<evidence type="ECO:0000313" key="2">
    <source>
        <dbReference type="Proteomes" id="UP001056576"/>
    </source>
</evidence>
<proteinExistence type="predicted"/>
<reference evidence="1 2" key="1">
    <citation type="submission" date="2022-05" db="EMBL/GenBank/DDBJ databases">
        <authorList>
            <person name="Friedrich I."/>
            <person name="Poehlein A."/>
            <person name="Schneider D."/>
            <person name="Hertel R."/>
            <person name="Daniel R."/>
        </authorList>
    </citation>
    <scope>NUCLEOTIDE SEQUENCE [LARGE SCALE GENOMIC DNA]</scope>
</reference>
<dbReference type="Proteomes" id="UP001056576">
    <property type="component" value="Segment"/>
</dbReference>